<keyword evidence="6" id="KW-1185">Reference proteome</keyword>
<dbReference type="SUPFAM" id="SSF109709">
    <property type="entry name" value="KorB DNA-binding domain-like"/>
    <property type="match status" value="1"/>
</dbReference>
<organism evidence="3 5">
    <name type="scientific">Neomoorella thermoacetica</name>
    <name type="common">Clostridium thermoaceticum</name>
    <dbReference type="NCBI Taxonomy" id="1525"/>
    <lineage>
        <taxon>Bacteria</taxon>
        <taxon>Bacillati</taxon>
        <taxon>Bacillota</taxon>
        <taxon>Clostridia</taxon>
        <taxon>Neomoorellales</taxon>
        <taxon>Neomoorellaceae</taxon>
        <taxon>Neomoorella</taxon>
    </lineage>
</organism>
<dbReference type="EMBL" id="CP017019">
    <property type="protein sequence ID" value="AOQ23096.1"/>
    <property type="molecule type" value="Genomic_DNA"/>
</dbReference>
<dbReference type="AlphaFoldDB" id="A0AAC9HG39"/>
<evidence type="ECO:0000256" key="1">
    <source>
        <dbReference type="SAM" id="Coils"/>
    </source>
</evidence>
<feature type="coiled-coil region" evidence="1">
    <location>
        <begin position="203"/>
        <end position="271"/>
    </location>
</feature>
<dbReference type="GO" id="GO:0007059">
    <property type="term" value="P:chromosome segregation"/>
    <property type="evidence" value="ECO:0007669"/>
    <property type="project" value="TreeGrafter"/>
</dbReference>
<dbReference type="Proteomes" id="UP000094598">
    <property type="component" value="Chromosome"/>
</dbReference>
<dbReference type="PANTHER" id="PTHR33375">
    <property type="entry name" value="CHROMOSOME-PARTITIONING PROTEIN PARB-RELATED"/>
    <property type="match status" value="1"/>
</dbReference>
<evidence type="ECO:0000313" key="4">
    <source>
        <dbReference type="EMBL" id="TYL08937.1"/>
    </source>
</evidence>
<dbReference type="Pfam" id="PF02195">
    <property type="entry name" value="ParB_N"/>
    <property type="match status" value="1"/>
</dbReference>
<evidence type="ECO:0000313" key="3">
    <source>
        <dbReference type="EMBL" id="AOQ23096.1"/>
    </source>
</evidence>
<protein>
    <submittedName>
        <fullName evidence="3">ParB-like nuclease domain protein</fullName>
    </submittedName>
</protein>
<dbReference type="Gene3D" id="1.10.10.2830">
    <property type="match status" value="1"/>
</dbReference>
<reference evidence="3 5" key="1">
    <citation type="submission" date="2016-08" db="EMBL/GenBank/DDBJ databases">
        <title>Moorella thermoacetica DSM 103132.</title>
        <authorList>
            <person name="Jendresen C.B."/>
            <person name="Redl S.M."/>
            <person name="Jensen T.O."/>
            <person name="Nielsen A.T."/>
        </authorList>
    </citation>
    <scope>NUCLEOTIDE SEQUENCE [LARGE SCALE GENOMIC DNA]</scope>
    <source>
        <strain evidence="3 5">DSM 103132</strain>
    </source>
</reference>
<keyword evidence="1" id="KW-0175">Coiled coil</keyword>
<dbReference type="Proteomes" id="UP000322283">
    <property type="component" value="Unassembled WGS sequence"/>
</dbReference>
<reference evidence="4 6" key="2">
    <citation type="submission" date="2019-05" db="EMBL/GenBank/DDBJ databases">
        <title>Genome sequence of Moorella thermoacetica ATCC 33924.</title>
        <authorList>
            <person name="Poehlein A."/>
            <person name="Bengelsdorf F.R."/>
            <person name="Duerre P."/>
            <person name="Daniel R."/>
        </authorList>
    </citation>
    <scope>NUCLEOTIDE SEQUENCE [LARGE SCALE GENOMIC DNA]</scope>
    <source>
        <strain evidence="4 6">ATCC 33924</strain>
    </source>
</reference>
<dbReference type="GO" id="GO:0005694">
    <property type="term" value="C:chromosome"/>
    <property type="evidence" value="ECO:0007669"/>
    <property type="project" value="TreeGrafter"/>
</dbReference>
<gene>
    <name evidence="3" type="ORF">Maut_00633</name>
    <name evidence="4" type="ORF">MTAT_26010</name>
</gene>
<dbReference type="SUPFAM" id="SSF110849">
    <property type="entry name" value="ParB/Sulfiredoxin"/>
    <property type="match status" value="1"/>
</dbReference>
<evidence type="ECO:0000313" key="6">
    <source>
        <dbReference type="Proteomes" id="UP000322283"/>
    </source>
</evidence>
<dbReference type="Gene3D" id="3.90.1530.30">
    <property type="match status" value="1"/>
</dbReference>
<proteinExistence type="predicted"/>
<dbReference type="InterPro" id="IPR050336">
    <property type="entry name" value="Chromosome_partition/occlusion"/>
</dbReference>
<dbReference type="RefSeq" id="WP_069588326.1">
    <property type="nucleotide sequence ID" value="NZ_CP017019.1"/>
</dbReference>
<feature type="coiled-coil region" evidence="1">
    <location>
        <begin position="309"/>
        <end position="343"/>
    </location>
</feature>
<evidence type="ECO:0000259" key="2">
    <source>
        <dbReference type="SMART" id="SM00470"/>
    </source>
</evidence>
<accession>A0AAC9HG39</accession>
<sequence>MTNLVSVSLLKPHPKNGEYFSAPSPEEREAIRRSIEIHGIRDPLKVLPDYTVVAGHVRLEIAKELGIEKVPVEVWDVSPEEAEYLLVADNEERRVCQDPIKKAKRAKFLKEYWEIKRMSGRERLKGQNVLSKTLIDVAEAIGEDYKTTQRLLKLNDLIPLLQDLVSQNKLSQTAAYSLAFLSPEEQERLLKVLGESGICGLSVAEAQELRRKIEAERKRAEELARRLAESEKALAAAKVGSAEAARLKNELASLRRENEELKNKQPEIVEKIVEKVVYKTDPKMEIELNAARVKMREFADELASVRSHAEFLAQQREELLTKIERFKKEKANLERHYETVKKELMYEKNKKERWPGIPLKAEFDRIASLTTEFLLVTEKILRSPDKVKEYVRIMKSAGIVESSVDCQ</sequence>
<name>A0AAC9HG39_NEOTH</name>
<feature type="domain" description="ParB-like N-terminal" evidence="2">
    <location>
        <begin position="3"/>
        <end position="91"/>
    </location>
</feature>
<dbReference type="SMART" id="SM00470">
    <property type="entry name" value="ParB"/>
    <property type="match status" value="1"/>
</dbReference>
<dbReference type="PANTHER" id="PTHR33375:SF1">
    <property type="entry name" value="CHROMOSOME-PARTITIONING PROTEIN PARB-RELATED"/>
    <property type="match status" value="1"/>
</dbReference>
<dbReference type="CDD" id="cd16404">
    <property type="entry name" value="pNOB8_ParB_N_like"/>
    <property type="match status" value="1"/>
</dbReference>
<dbReference type="InterPro" id="IPR003115">
    <property type="entry name" value="ParB_N"/>
</dbReference>
<dbReference type="InterPro" id="IPR036086">
    <property type="entry name" value="ParB/Sulfiredoxin_sf"/>
</dbReference>
<evidence type="ECO:0000313" key="5">
    <source>
        <dbReference type="Proteomes" id="UP000094598"/>
    </source>
</evidence>
<dbReference type="EMBL" id="VCDX01000013">
    <property type="protein sequence ID" value="TYL08937.1"/>
    <property type="molecule type" value="Genomic_DNA"/>
</dbReference>